<comment type="caution">
    <text evidence="1">The sequence shown here is derived from an EMBL/GenBank/DDBJ whole genome shotgun (WGS) entry which is preliminary data.</text>
</comment>
<evidence type="ECO:0000313" key="1">
    <source>
        <dbReference type="EMBL" id="KAH9644781.1"/>
    </source>
</evidence>
<dbReference type="AlphaFoldDB" id="A0A922MY49"/>
<dbReference type="Proteomes" id="UP000814243">
    <property type="component" value="Unassembled WGS sequence"/>
</dbReference>
<proteinExistence type="predicted"/>
<dbReference type="EMBL" id="JACEFF010000063">
    <property type="protein sequence ID" value="KAH9644781.1"/>
    <property type="molecule type" value="Genomic_DNA"/>
</dbReference>
<accession>A0A922MY49</accession>
<protein>
    <submittedName>
        <fullName evidence="1">Uncharacterized protein</fullName>
    </submittedName>
</protein>
<organism evidence="1 2">
    <name type="scientific">Spodoptera exigua</name>
    <name type="common">Beet armyworm</name>
    <name type="synonym">Noctua fulgens</name>
    <dbReference type="NCBI Taxonomy" id="7107"/>
    <lineage>
        <taxon>Eukaryota</taxon>
        <taxon>Metazoa</taxon>
        <taxon>Ecdysozoa</taxon>
        <taxon>Arthropoda</taxon>
        <taxon>Hexapoda</taxon>
        <taxon>Insecta</taxon>
        <taxon>Pterygota</taxon>
        <taxon>Neoptera</taxon>
        <taxon>Endopterygota</taxon>
        <taxon>Lepidoptera</taxon>
        <taxon>Glossata</taxon>
        <taxon>Ditrysia</taxon>
        <taxon>Noctuoidea</taxon>
        <taxon>Noctuidae</taxon>
        <taxon>Amphipyrinae</taxon>
        <taxon>Spodoptera</taxon>
    </lineage>
</organism>
<name>A0A922MY49_SPOEX</name>
<gene>
    <name evidence="1" type="ORF">HF086_016275</name>
</gene>
<sequence>MGVLWPRHVARCRVSRRGAVRRGQSHACPVQILSAGVRAQINAIGRARTGPPLASAHQGCPIREAVVAGQPWCGPPARRQRQHLSPRGPVMNNINVLFAGQPGPAAPASTPSAPLHAQVSMARTRLLPMANARY</sequence>
<reference evidence="1" key="1">
    <citation type="journal article" date="2021" name="G3 (Bethesda)">
        <title>Genome and transcriptome analysis of the beet armyworm Spodoptera exigua reveals targets for pest control. .</title>
        <authorList>
            <person name="Simon S."/>
            <person name="Breeschoten T."/>
            <person name="Jansen H.J."/>
            <person name="Dirks R.P."/>
            <person name="Schranz M.E."/>
            <person name="Ros V.I.D."/>
        </authorList>
    </citation>
    <scope>NUCLEOTIDE SEQUENCE</scope>
    <source>
        <strain evidence="1">TB_SE_WUR_2020</strain>
    </source>
</reference>
<evidence type="ECO:0000313" key="2">
    <source>
        <dbReference type="Proteomes" id="UP000814243"/>
    </source>
</evidence>